<evidence type="ECO:0000313" key="2">
    <source>
        <dbReference type="Proteomes" id="UP000236161"/>
    </source>
</evidence>
<reference evidence="1 2" key="1">
    <citation type="journal article" date="2017" name="Nature">
        <title>The Apostasia genome and the evolution of orchids.</title>
        <authorList>
            <person name="Zhang G.Q."/>
            <person name="Liu K.W."/>
            <person name="Li Z."/>
            <person name="Lohaus R."/>
            <person name="Hsiao Y.Y."/>
            <person name="Niu S.C."/>
            <person name="Wang J.Y."/>
            <person name="Lin Y.C."/>
            <person name="Xu Q."/>
            <person name="Chen L.J."/>
            <person name="Yoshida K."/>
            <person name="Fujiwara S."/>
            <person name="Wang Z.W."/>
            <person name="Zhang Y.Q."/>
            <person name="Mitsuda N."/>
            <person name="Wang M."/>
            <person name="Liu G.H."/>
            <person name="Pecoraro L."/>
            <person name="Huang H.X."/>
            <person name="Xiao X.J."/>
            <person name="Lin M."/>
            <person name="Wu X.Y."/>
            <person name="Wu W.L."/>
            <person name="Chen Y.Y."/>
            <person name="Chang S.B."/>
            <person name="Sakamoto S."/>
            <person name="Ohme-Takagi M."/>
            <person name="Yagi M."/>
            <person name="Zeng S.J."/>
            <person name="Shen C.Y."/>
            <person name="Yeh C.M."/>
            <person name="Luo Y.B."/>
            <person name="Tsai W.C."/>
            <person name="Van de Peer Y."/>
            <person name="Liu Z.J."/>
        </authorList>
    </citation>
    <scope>NUCLEOTIDE SEQUENCE [LARGE SCALE GENOMIC DNA]</scope>
    <source>
        <strain evidence="2">cv. Shenzhen</strain>
        <tissue evidence="1">Stem</tissue>
    </source>
</reference>
<organism evidence="1 2">
    <name type="scientific">Apostasia shenzhenica</name>
    <dbReference type="NCBI Taxonomy" id="1088818"/>
    <lineage>
        <taxon>Eukaryota</taxon>
        <taxon>Viridiplantae</taxon>
        <taxon>Streptophyta</taxon>
        <taxon>Embryophyta</taxon>
        <taxon>Tracheophyta</taxon>
        <taxon>Spermatophyta</taxon>
        <taxon>Magnoliopsida</taxon>
        <taxon>Liliopsida</taxon>
        <taxon>Asparagales</taxon>
        <taxon>Orchidaceae</taxon>
        <taxon>Apostasioideae</taxon>
        <taxon>Apostasia</taxon>
    </lineage>
</organism>
<name>A0A2I0AQ24_9ASPA</name>
<gene>
    <name evidence="1" type="ORF">AXF42_Ash016698</name>
</gene>
<dbReference type="Proteomes" id="UP000236161">
    <property type="component" value="Unassembled WGS sequence"/>
</dbReference>
<evidence type="ECO:0000313" key="1">
    <source>
        <dbReference type="EMBL" id="PKA57652.1"/>
    </source>
</evidence>
<dbReference type="EMBL" id="KZ451961">
    <property type="protein sequence ID" value="PKA57652.1"/>
    <property type="molecule type" value="Genomic_DNA"/>
</dbReference>
<keyword evidence="2" id="KW-1185">Reference proteome</keyword>
<protein>
    <submittedName>
        <fullName evidence="1">Uncharacterized protein</fullName>
    </submittedName>
</protein>
<accession>A0A2I0AQ24</accession>
<sequence length="90" mass="9854">MQGHDLVSGPNELAAYEDSGHGRAAADHLCEFPFHLLPLGVVIELVHGRIHAEFANEQLLNSVAHATGAVTEDHHCPLGGQFHHSIHRRR</sequence>
<dbReference type="AlphaFoldDB" id="A0A2I0AQ24"/>
<proteinExistence type="predicted"/>